<dbReference type="PANTHER" id="PTHR13068">
    <property type="entry name" value="CGI-12 PROTEIN-RELATED"/>
    <property type="match status" value="1"/>
</dbReference>
<accession>A0A7C8Z6B7</accession>
<dbReference type="InterPro" id="IPR003690">
    <property type="entry name" value="MTERF"/>
</dbReference>
<dbReference type="Pfam" id="PF02536">
    <property type="entry name" value="mTERF"/>
    <property type="match status" value="1"/>
</dbReference>
<evidence type="ECO:0000313" key="5">
    <source>
        <dbReference type="EMBL" id="MBA4635234.1"/>
    </source>
</evidence>
<name>A0A7C8Z6B7_OPUST</name>
<keyword evidence="2" id="KW-0806">Transcription termination</keyword>
<protein>
    <submittedName>
        <fullName evidence="5">Uncharacterized protein</fullName>
    </submittedName>
</protein>
<sequence length="169" mass="19587">MFLYAIHVLGCLNEKNIESKCQVFESFGWDRSDVVDLFRRNPLCFGLSERKIKAALGFYMNQLGYDPRFIIKFSVLLGYSLEKRVFPRHLVLQLLKDKGLIGEDLAFHRAFGMNEPQFLNKYIRPFEDEVPNLHNIYVDSIGSSAHHQIEGGKNNPFSRMRLNADSARE</sequence>
<reference evidence="5" key="1">
    <citation type="journal article" date="2013" name="J. Plant Res.">
        <title>Effect of fungi and light on seed germination of three Opuntia species from semiarid lands of central Mexico.</title>
        <authorList>
            <person name="Delgado-Sanchez P."/>
            <person name="Jimenez-Bremont J.F."/>
            <person name="Guerrero-Gonzalez Mde L."/>
            <person name="Flores J."/>
        </authorList>
    </citation>
    <scope>NUCLEOTIDE SEQUENCE</scope>
    <source>
        <tissue evidence="5">Cladode</tissue>
    </source>
</reference>
<dbReference type="InterPro" id="IPR038538">
    <property type="entry name" value="MTERF_sf"/>
</dbReference>
<keyword evidence="2" id="KW-0804">Transcription</keyword>
<reference evidence="5" key="2">
    <citation type="submission" date="2020-07" db="EMBL/GenBank/DDBJ databases">
        <authorList>
            <person name="Vera ALvarez R."/>
            <person name="Arias-Moreno D.M."/>
            <person name="Jimenez-Jacinto V."/>
            <person name="Jimenez-Bremont J.F."/>
            <person name="Swaminathan K."/>
            <person name="Moose S.P."/>
            <person name="Guerrero-Gonzalez M.L."/>
            <person name="Marino-Ramirez L."/>
            <person name="Landsman D."/>
            <person name="Rodriguez-Kessler M."/>
            <person name="Delgado-Sanchez P."/>
        </authorList>
    </citation>
    <scope>NUCLEOTIDE SEQUENCE</scope>
    <source>
        <tissue evidence="5">Cladode</tissue>
    </source>
</reference>
<keyword evidence="2" id="KW-0805">Transcription regulation</keyword>
<evidence type="ECO:0000256" key="2">
    <source>
        <dbReference type="ARBA" id="ARBA00022472"/>
    </source>
</evidence>
<dbReference type="SMART" id="SM00733">
    <property type="entry name" value="Mterf"/>
    <property type="match status" value="2"/>
</dbReference>
<dbReference type="PANTHER" id="PTHR13068:SF231">
    <property type="entry name" value="TRANSCRIPTION TERMINATION FACTOR MTERF2, CHLOROPLASTIC-LIKE"/>
    <property type="match status" value="1"/>
</dbReference>
<organism evidence="5">
    <name type="scientific">Opuntia streptacantha</name>
    <name type="common">Prickly pear cactus</name>
    <name type="synonym">Opuntia cardona</name>
    <dbReference type="NCBI Taxonomy" id="393608"/>
    <lineage>
        <taxon>Eukaryota</taxon>
        <taxon>Viridiplantae</taxon>
        <taxon>Streptophyta</taxon>
        <taxon>Embryophyta</taxon>
        <taxon>Tracheophyta</taxon>
        <taxon>Spermatophyta</taxon>
        <taxon>Magnoliopsida</taxon>
        <taxon>eudicotyledons</taxon>
        <taxon>Gunneridae</taxon>
        <taxon>Pentapetalae</taxon>
        <taxon>Caryophyllales</taxon>
        <taxon>Cactineae</taxon>
        <taxon>Cactaceae</taxon>
        <taxon>Opuntioideae</taxon>
        <taxon>Opuntia</taxon>
    </lineage>
</organism>
<dbReference type="Gene3D" id="1.25.70.10">
    <property type="entry name" value="Transcription termination factor 3, mitochondrial"/>
    <property type="match status" value="1"/>
</dbReference>
<evidence type="ECO:0000256" key="3">
    <source>
        <dbReference type="ARBA" id="ARBA00022946"/>
    </source>
</evidence>
<feature type="region of interest" description="Disordered" evidence="4">
    <location>
        <begin position="147"/>
        <end position="169"/>
    </location>
</feature>
<dbReference type="GO" id="GO:0003676">
    <property type="term" value="F:nucleic acid binding"/>
    <property type="evidence" value="ECO:0007669"/>
    <property type="project" value="InterPro"/>
</dbReference>
<proteinExistence type="inferred from homology"/>
<dbReference type="EMBL" id="GISG01094355">
    <property type="protein sequence ID" value="MBA4635234.1"/>
    <property type="molecule type" value="Transcribed_RNA"/>
</dbReference>
<dbReference type="GO" id="GO:0006353">
    <property type="term" value="P:DNA-templated transcription termination"/>
    <property type="evidence" value="ECO:0007669"/>
    <property type="project" value="UniProtKB-KW"/>
</dbReference>
<comment type="similarity">
    <text evidence="1">Belongs to the mTERF family.</text>
</comment>
<evidence type="ECO:0000256" key="1">
    <source>
        <dbReference type="ARBA" id="ARBA00007692"/>
    </source>
</evidence>
<keyword evidence="3" id="KW-0809">Transit peptide</keyword>
<dbReference type="AlphaFoldDB" id="A0A7C8Z6B7"/>
<evidence type="ECO:0000256" key="4">
    <source>
        <dbReference type="SAM" id="MobiDB-lite"/>
    </source>
</evidence>